<organism evidence="4">
    <name type="scientific">Campylobacter fetus</name>
    <dbReference type="NCBI Taxonomy" id="196"/>
    <lineage>
        <taxon>Bacteria</taxon>
        <taxon>Pseudomonadati</taxon>
        <taxon>Campylobacterota</taxon>
        <taxon>Epsilonproteobacteria</taxon>
        <taxon>Campylobacterales</taxon>
        <taxon>Campylobacteraceae</taxon>
        <taxon>Campylobacter</taxon>
    </lineage>
</organism>
<dbReference type="EMBL" id="AACCXM010000014">
    <property type="protein sequence ID" value="EAK0469413.1"/>
    <property type="molecule type" value="Genomic_DNA"/>
</dbReference>
<proteinExistence type="predicted"/>
<dbReference type="RefSeq" id="WP_011731898.1">
    <property type="nucleotide sequence ID" value="NZ_AABUZP020000026.1"/>
</dbReference>
<keyword evidence="5" id="KW-1185">Reference proteome</keyword>
<dbReference type="InterPro" id="IPR013422">
    <property type="entry name" value="CRISPR-assoc_prot_Cas5_N"/>
</dbReference>
<evidence type="ECO:0000313" key="4">
    <source>
        <dbReference type="EMBL" id="EAK0469413.1"/>
    </source>
</evidence>
<keyword evidence="1" id="KW-0051">Antiviral defense</keyword>
<dbReference type="Proteomes" id="UP000557842">
    <property type="component" value="Unassembled WGS sequence"/>
</dbReference>
<dbReference type="EMBL" id="AABTCC010000042">
    <property type="protein sequence ID" value="EAI8859958.1"/>
    <property type="molecule type" value="Genomic_DNA"/>
</dbReference>
<accession>A0A5L8KJJ4</accession>
<evidence type="ECO:0000313" key="5">
    <source>
        <dbReference type="Proteomes" id="UP000535509"/>
    </source>
</evidence>
<dbReference type="EMBL" id="AABQDW010000022">
    <property type="protein sequence ID" value="EAI5408734.1"/>
    <property type="molecule type" value="Genomic_DNA"/>
</dbReference>
<comment type="caution">
    <text evidence="4">The sequence shown here is derived from an EMBL/GenBank/DDBJ whole genome shotgun (WGS) entry which is preliminary data.</text>
</comment>
<protein>
    <submittedName>
        <fullName evidence="4">Type I-B CRISPR-associated protein Cas5</fullName>
    </submittedName>
</protein>
<dbReference type="GeneID" id="61064506"/>
<evidence type="ECO:0000313" key="6">
    <source>
        <dbReference type="Proteomes" id="UP000557842"/>
    </source>
</evidence>
<sequence length="253" mass="29407">MRAVSFKLSGKFAHFKKPDVNEYAYFTYNNIPKPTLLGLLGAIIGLKGYAQKTYKDKKDKKSLFNNENSSNEPEFYERLKHLKICIIPLVKYGRFSKKIQIFNNGVGYASGEDGGNLIVREQWLENPSWQILIEDDGSAEFETVSRYLFDKKAKFIPYLGKNDHFADISEVEKIDLAESKKDRISIKSLFLDDLAEQVDDPDDEISYLFNEFYPISFNELMFYELKKVAFTNQICRAIDGKWYEFKDGTICFF</sequence>
<dbReference type="OMA" id="TYNNIHK"/>
<reference evidence="4 6" key="1">
    <citation type="submission" date="2018-05" db="EMBL/GenBank/DDBJ databases">
        <authorList>
            <consortium name="PulseNet: The National Subtyping Network for Foodborne Disease Surveillance"/>
            <person name="Tarr C.L."/>
            <person name="Trees E."/>
            <person name="Katz L.S."/>
            <person name="Carleton-Romer H.A."/>
            <person name="Stroika S."/>
            <person name="Kucerova Z."/>
            <person name="Roache K.F."/>
            <person name="Sabol A.L."/>
            <person name="Besser J."/>
            <person name="Gerner-Smidt P."/>
        </authorList>
    </citation>
    <scope>NUCLEOTIDE SEQUENCE</scope>
    <source>
        <strain evidence="2 6">2016D-0221</strain>
        <strain evidence="4">D4313</strain>
        <strain evidence="3 5">PNUSAC001503</strain>
    </source>
</reference>
<gene>
    <name evidence="4" type="primary">cas5b</name>
    <name evidence="4" type="ORF">AAH24_08625</name>
    <name evidence="2" type="ORF">BVH53_08535</name>
    <name evidence="3" type="ORF">CX802_08995</name>
</gene>
<evidence type="ECO:0000313" key="3">
    <source>
        <dbReference type="EMBL" id="EAI8859958.1"/>
    </source>
</evidence>
<evidence type="ECO:0000313" key="2">
    <source>
        <dbReference type="EMBL" id="EAI5408734.1"/>
    </source>
</evidence>
<dbReference type="NCBIfam" id="TIGR02593">
    <property type="entry name" value="CRISPR_cas5"/>
    <property type="match status" value="1"/>
</dbReference>
<evidence type="ECO:0000256" key="1">
    <source>
        <dbReference type="ARBA" id="ARBA00023118"/>
    </source>
</evidence>
<dbReference type="NCBIfam" id="TIGR02592">
    <property type="entry name" value="cas_Cas5h"/>
    <property type="match status" value="1"/>
</dbReference>
<dbReference type="InterPro" id="IPR013421">
    <property type="entry name" value="CRISPR-assoc_prot_Cas5_HALMA"/>
</dbReference>
<dbReference type="AlphaFoldDB" id="A0A5L8KJJ4"/>
<dbReference type="Proteomes" id="UP000535509">
    <property type="component" value="Unassembled WGS sequence"/>
</dbReference>
<name>A0A5L8KJJ4_CAMFE</name>
<dbReference type="GO" id="GO:0051607">
    <property type="term" value="P:defense response to virus"/>
    <property type="evidence" value="ECO:0007669"/>
    <property type="project" value="UniProtKB-KW"/>
</dbReference>